<sequence>MWASPALDSMFNAQITTPACQFHQASTWSTTSLHLQSHVALPIGSTILACHPIAGLW</sequence>
<keyword evidence="2" id="KW-1185">Reference proteome</keyword>
<name>A0A9P6NX74_9BASI</name>
<dbReference type="AlphaFoldDB" id="A0A9P6NX74"/>
<comment type="caution">
    <text evidence="1">The sequence shown here is derived from an EMBL/GenBank/DDBJ whole genome shotgun (WGS) entry which is preliminary data.</text>
</comment>
<protein>
    <submittedName>
        <fullName evidence="1">Uncharacterized protein</fullName>
    </submittedName>
</protein>
<proteinExistence type="predicted"/>
<evidence type="ECO:0000313" key="1">
    <source>
        <dbReference type="EMBL" id="KAG0151998.1"/>
    </source>
</evidence>
<organism evidence="1 2">
    <name type="scientific">Cronartium quercuum f. sp. fusiforme G11</name>
    <dbReference type="NCBI Taxonomy" id="708437"/>
    <lineage>
        <taxon>Eukaryota</taxon>
        <taxon>Fungi</taxon>
        <taxon>Dikarya</taxon>
        <taxon>Basidiomycota</taxon>
        <taxon>Pucciniomycotina</taxon>
        <taxon>Pucciniomycetes</taxon>
        <taxon>Pucciniales</taxon>
        <taxon>Coleosporiaceae</taxon>
        <taxon>Cronartium</taxon>
    </lineage>
</organism>
<dbReference type="Proteomes" id="UP000886653">
    <property type="component" value="Unassembled WGS sequence"/>
</dbReference>
<accession>A0A9P6NX74</accession>
<dbReference type="EMBL" id="MU167210">
    <property type="protein sequence ID" value="KAG0151998.1"/>
    <property type="molecule type" value="Genomic_DNA"/>
</dbReference>
<reference evidence="1" key="1">
    <citation type="submission" date="2013-11" db="EMBL/GenBank/DDBJ databases">
        <title>Genome sequence of the fusiform rust pathogen reveals effectors for host alternation and coevolution with pine.</title>
        <authorList>
            <consortium name="DOE Joint Genome Institute"/>
            <person name="Smith K."/>
            <person name="Pendleton A."/>
            <person name="Kubisiak T."/>
            <person name="Anderson C."/>
            <person name="Salamov A."/>
            <person name="Aerts A."/>
            <person name="Riley R."/>
            <person name="Clum A."/>
            <person name="Lindquist E."/>
            <person name="Ence D."/>
            <person name="Campbell M."/>
            <person name="Kronenberg Z."/>
            <person name="Feau N."/>
            <person name="Dhillon B."/>
            <person name="Hamelin R."/>
            <person name="Burleigh J."/>
            <person name="Smith J."/>
            <person name="Yandell M."/>
            <person name="Nelson C."/>
            <person name="Grigoriev I."/>
            <person name="Davis J."/>
        </authorList>
    </citation>
    <scope>NUCLEOTIDE SEQUENCE</scope>
    <source>
        <strain evidence="1">G11</strain>
    </source>
</reference>
<gene>
    <name evidence="1" type="ORF">CROQUDRAFT_650582</name>
</gene>
<evidence type="ECO:0000313" key="2">
    <source>
        <dbReference type="Proteomes" id="UP000886653"/>
    </source>
</evidence>